<dbReference type="SUPFAM" id="SSF53649">
    <property type="entry name" value="Alkaline phosphatase-like"/>
    <property type="match status" value="1"/>
</dbReference>
<dbReference type="InterPro" id="IPR002591">
    <property type="entry name" value="Phosphodiest/P_Trfase"/>
</dbReference>
<keyword evidence="2" id="KW-1185">Reference proteome</keyword>
<organism evidence="1 2">
    <name type="scientific">Kriegella aquimaris</name>
    <dbReference type="NCBI Taxonomy" id="192904"/>
    <lineage>
        <taxon>Bacteria</taxon>
        <taxon>Pseudomonadati</taxon>
        <taxon>Bacteroidota</taxon>
        <taxon>Flavobacteriia</taxon>
        <taxon>Flavobacteriales</taxon>
        <taxon>Flavobacteriaceae</taxon>
        <taxon>Kriegella</taxon>
    </lineage>
</organism>
<dbReference type="STRING" id="192904.SAMN04488514_105263"/>
<accession>A0A1G9QXV2</accession>
<dbReference type="PANTHER" id="PTHR10151:SF120">
    <property type="entry name" value="BIS(5'-ADENOSYL)-TRIPHOSPHATASE"/>
    <property type="match status" value="1"/>
</dbReference>
<dbReference type="EMBL" id="FNGV01000005">
    <property type="protein sequence ID" value="SDM15866.1"/>
    <property type="molecule type" value="Genomic_DNA"/>
</dbReference>
<gene>
    <name evidence="1" type="ORF">SAMN04488514_105263</name>
</gene>
<name>A0A1G9QXV2_9FLAO</name>
<dbReference type="GO" id="GO:0016787">
    <property type="term" value="F:hydrolase activity"/>
    <property type="evidence" value="ECO:0007669"/>
    <property type="project" value="UniProtKB-ARBA"/>
</dbReference>
<protein>
    <submittedName>
        <fullName evidence="1">Type I phosphodiesterase / nucleotide pyrophosphatase</fullName>
    </submittedName>
</protein>
<dbReference type="AlphaFoldDB" id="A0A1G9QXV2"/>
<reference evidence="1 2" key="1">
    <citation type="submission" date="2016-10" db="EMBL/GenBank/DDBJ databases">
        <authorList>
            <person name="de Groot N.N."/>
        </authorList>
    </citation>
    <scope>NUCLEOTIDE SEQUENCE [LARGE SCALE GENOMIC DNA]</scope>
    <source>
        <strain evidence="1 2">DSM 19886</strain>
    </source>
</reference>
<proteinExistence type="predicted"/>
<dbReference type="Pfam" id="PF01663">
    <property type="entry name" value="Phosphodiest"/>
    <property type="match status" value="1"/>
</dbReference>
<dbReference type="Gene3D" id="3.40.720.10">
    <property type="entry name" value="Alkaline Phosphatase, subunit A"/>
    <property type="match status" value="1"/>
</dbReference>
<dbReference type="Proteomes" id="UP000199440">
    <property type="component" value="Unassembled WGS sequence"/>
</dbReference>
<dbReference type="InterPro" id="IPR017850">
    <property type="entry name" value="Alkaline_phosphatase_core_sf"/>
</dbReference>
<dbReference type="RefSeq" id="WP_317039858.1">
    <property type="nucleotide sequence ID" value="NZ_FNGV01000005.1"/>
</dbReference>
<evidence type="ECO:0000313" key="2">
    <source>
        <dbReference type="Proteomes" id="UP000199440"/>
    </source>
</evidence>
<sequence>MIRIKQTVFLIMIASFVVRCGPDPKDKKPKKEVAEKKVVFVIIDGIAADMLKNVNTPNLDDIAEHGGFTEAYVGGEKNGYSETPTISAVGYNSLLTGVWANKHNVFGNEIKAPNYHYPTIFKVFKDNFPKKKTAIFSTWLDNRTKLIGEDLPETGKIKMDYAFDGFELDTINFPHDSQRKYIKNIDEKVATEAARYIKLEGPDLSWVYLEFSDDMGHKFGDSPELDAAIEFEDGLMGQIWDAVQERQRLFNEDWLVVVTTDHGRSAKDGKGHGGQSDRERSTWIVTNLANTNAYFKEEIPSVVDIMPTILRFMDLEVNENILFELDGVTLIGEVDATGLKTKLIDGSLEIIWKNKTAINEYGTLYLANTNDFANGGEDDYKVIGEVALEKERFVVPLDNLSGFYKIVLKTPNTTLNTWYEVRE</sequence>
<evidence type="ECO:0000313" key="1">
    <source>
        <dbReference type="EMBL" id="SDM15866.1"/>
    </source>
</evidence>
<dbReference type="PANTHER" id="PTHR10151">
    <property type="entry name" value="ECTONUCLEOTIDE PYROPHOSPHATASE/PHOSPHODIESTERASE"/>
    <property type="match status" value="1"/>
</dbReference>